<feature type="chain" id="PRO_5026094409" evidence="1">
    <location>
        <begin position="22"/>
        <end position="233"/>
    </location>
</feature>
<dbReference type="PROSITE" id="PS51257">
    <property type="entry name" value="PROKAR_LIPOPROTEIN"/>
    <property type="match status" value="1"/>
</dbReference>
<reference evidence="3 4" key="1">
    <citation type="submission" date="2020-03" db="EMBL/GenBank/DDBJ databases">
        <title>Sphingomonas sp. nov., isolated from fish.</title>
        <authorList>
            <person name="Hyun D.-W."/>
            <person name="Bae J.-W."/>
        </authorList>
    </citation>
    <scope>NUCLEOTIDE SEQUENCE [LARGE SCALE GENOMIC DNA]</scope>
    <source>
        <strain evidence="3 4">HDW15C</strain>
    </source>
</reference>
<evidence type="ECO:0000256" key="1">
    <source>
        <dbReference type="SAM" id="SignalP"/>
    </source>
</evidence>
<keyword evidence="4" id="KW-1185">Reference proteome</keyword>
<organism evidence="3 4">
    <name type="scientific">Sphingomonas sinipercae</name>
    <dbReference type="NCBI Taxonomy" id="2714944"/>
    <lineage>
        <taxon>Bacteria</taxon>
        <taxon>Pseudomonadati</taxon>
        <taxon>Pseudomonadota</taxon>
        <taxon>Alphaproteobacteria</taxon>
        <taxon>Sphingomonadales</taxon>
        <taxon>Sphingomonadaceae</taxon>
        <taxon>Sphingomonas</taxon>
    </lineage>
</organism>
<feature type="signal peptide" evidence="1">
    <location>
        <begin position="1"/>
        <end position="21"/>
    </location>
</feature>
<dbReference type="KEGG" id="ssin:G7078_04765"/>
<evidence type="ECO:0000313" key="4">
    <source>
        <dbReference type="Proteomes" id="UP000502502"/>
    </source>
</evidence>
<name>A0A6G7ZML2_9SPHN</name>
<keyword evidence="1" id="KW-0732">Signal</keyword>
<dbReference type="EMBL" id="CP049871">
    <property type="protein sequence ID" value="QIL02165.1"/>
    <property type="molecule type" value="Genomic_DNA"/>
</dbReference>
<dbReference type="AlphaFoldDB" id="A0A6G7ZML2"/>
<evidence type="ECO:0000313" key="3">
    <source>
        <dbReference type="EMBL" id="QIL02165.1"/>
    </source>
</evidence>
<accession>A0A6G7ZML2</accession>
<dbReference type="RefSeq" id="WP_166093526.1">
    <property type="nucleotide sequence ID" value="NZ_CP049871.1"/>
</dbReference>
<gene>
    <name evidence="3" type="ORF">G7078_04765</name>
</gene>
<feature type="domain" description="DUF4136" evidence="2">
    <location>
        <begin position="40"/>
        <end position="219"/>
    </location>
</feature>
<sequence length="233" mass="25668">MNIIKKLGAAALIGASLALSACTTGLPAKVTRYSAMPVPAGQSFYVVPGNGTASGLQFNSFAGVVTRQLAARGYRAAASPQAADMLVRVSYGVDQGKQEVEVDPFGRYGRFGDPFYRGFYDPRFGVYYGRPYYSRYGYWGPRSPYYYGWNDPFWYRRGGGLGGDVRVYTVFQSFLDMDIVRRADNAPLFEGHARARSQTDELGTLVPNLVDAMFTGFPGRNGETVRITVPAHR</sequence>
<proteinExistence type="predicted"/>
<dbReference type="Pfam" id="PF13590">
    <property type="entry name" value="DUF4136"/>
    <property type="match status" value="1"/>
</dbReference>
<dbReference type="Gene3D" id="3.30.160.670">
    <property type="match status" value="1"/>
</dbReference>
<dbReference type="Proteomes" id="UP000502502">
    <property type="component" value="Chromosome"/>
</dbReference>
<protein>
    <submittedName>
        <fullName evidence="3">DUF4136 domain-containing protein</fullName>
    </submittedName>
</protein>
<dbReference type="InterPro" id="IPR025411">
    <property type="entry name" value="DUF4136"/>
</dbReference>
<evidence type="ECO:0000259" key="2">
    <source>
        <dbReference type="Pfam" id="PF13590"/>
    </source>
</evidence>